<reference evidence="2" key="2">
    <citation type="journal article" date="2015" name="Data Brief">
        <title>Shoot transcriptome of the giant reed, Arundo donax.</title>
        <authorList>
            <person name="Barrero R.A."/>
            <person name="Guerrero F.D."/>
            <person name="Moolhuijzen P."/>
            <person name="Goolsby J.A."/>
            <person name="Tidwell J."/>
            <person name="Bellgard S.E."/>
            <person name="Bellgard M.I."/>
        </authorList>
    </citation>
    <scope>NUCLEOTIDE SEQUENCE</scope>
    <source>
        <tissue evidence="2">Shoot tissue taken approximately 20 cm above the soil surface</tissue>
    </source>
</reference>
<accession>A0A0A9AID3</accession>
<proteinExistence type="predicted"/>
<name>A0A0A9AID3_ARUDO</name>
<dbReference type="AlphaFoldDB" id="A0A0A9AID3"/>
<protein>
    <submittedName>
        <fullName evidence="2">Uncharacterized protein</fullName>
    </submittedName>
</protein>
<reference evidence="2" key="1">
    <citation type="submission" date="2014-09" db="EMBL/GenBank/DDBJ databases">
        <authorList>
            <person name="Magalhaes I.L.F."/>
            <person name="Oliveira U."/>
            <person name="Santos F.R."/>
            <person name="Vidigal T.H.D.A."/>
            <person name="Brescovit A.D."/>
            <person name="Santos A.J."/>
        </authorList>
    </citation>
    <scope>NUCLEOTIDE SEQUENCE</scope>
    <source>
        <tissue evidence="2">Shoot tissue taken approximately 20 cm above the soil surface</tissue>
    </source>
</reference>
<organism evidence="2">
    <name type="scientific">Arundo donax</name>
    <name type="common">Giant reed</name>
    <name type="synonym">Donax arundinaceus</name>
    <dbReference type="NCBI Taxonomy" id="35708"/>
    <lineage>
        <taxon>Eukaryota</taxon>
        <taxon>Viridiplantae</taxon>
        <taxon>Streptophyta</taxon>
        <taxon>Embryophyta</taxon>
        <taxon>Tracheophyta</taxon>
        <taxon>Spermatophyta</taxon>
        <taxon>Magnoliopsida</taxon>
        <taxon>Liliopsida</taxon>
        <taxon>Poales</taxon>
        <taxon>Poaceae</taxon>
        <taxon>PACMAD clade</taxon>
        <taxon>Arundinoideae</taxon>
        <taxon>Arundineae</taxon>
        <taxon>Arundo</taxon>
    </lineage>
</organism>
<evidence type="ECO:0000256" key="1">
    <source>
        <dbReference type="SAM" id="MobiDB-lite"/>
    </source>
</evidence>
<sequence length="74" mass="8103">MLNKTRKPSNNFHLGFWNSSGHKIALAAACVPRGTSTQAATEATRKEASGTEAPSMIPAKPLHILHHMLLMRLR</sequence>
<evidence type="ECO:0000313" key="2">
    <source>
        <dbReference type="EMBL" id="JAD49588.1"/>
    </source>
</evidence>
<feature type="region of interest" description="Disordered" evidence="1">
    <location>
        <begin position="35"/>
        <end position="55"/>
    </location>
</feature>
<dbReference type="EMBL" id="GBRH01248307">
    <property type="protein sequence ID" value="JAD49588.1"/>
    <property type="molecule type" value="Transcribed_RNA"/>
</dbReference>